<dbReference type="PANTHER" id="PTHR33619">
    <property type="entry name" value="POLYSACCHARIDE EXPORT PROTEIN GFCE-RELATED"/>
    <property type="match status" value="1"/>
</dbReference>
<dbReference type="PANTHER" id="PTHR33619:SF3">
    <property type="entry name" value="POLYSACCHARIDE EXPORT PROTEIN GFCE-RELATED"/>
    <property type="match status" value="1"/>
</dbReference>
<dbReference type="InterPro" id="IPR049712">
    <property type="entry name" value="Poly_export"/>
</dbReference>
<evidence type="ECO:0000259" key="3">
    <source>
        <dbReference type="Pfam" id="PF10531"/>
    </source>
</evidence>
<accession>A0A4Y6CMW7</accession>
<evidence type="ECO:0000259" key="2">
    <source>
        <dbReference type="Pfam" id="PF02563"/>
    </source>
</evidence>
<dbReference type="AlphaFoldDB" id="A0A4Y6CMW7"/>
<reference evidence="4 5" key="1">
    <citation type="submission" date="2020-05" db="EMBL/GenBank/DDBJ databases">
        <authorList>
            <person name="Whitworth D."/>
        </authorList>
    </citation>
    <scope>NUCLEOTIDE SEQUENCE [LARGE SCALE GENOMIC DNA]</scope>
    <source>
        <strain evidence="4 5">AM005</strain>
    </source>
</reference>
<dbReference type="Pfam" id="PF10531">
    <property type="entry name" value="SLBB"/>
    <property type="match status" value="1"/>
</dbReference>
<name>A0A4Y6CMW7_MYXXA</name>
<sequence length="220" mass="24552">MRRVPPLMPSTHRQPPSAPRRPWRSFAACAALLLLAPACRGLGKYTWVDDYQEKPPPVDSAYRIAAGDLLNIRVWNQESLTTQARVREDGRISLLFLDDVEAAGHTPALLSQQIQTRLKDYINHPVVTVALEMARPIKVTMVGEVNRIGPLEIDPGASLLQALAGAGGFTEYAHKDRIFVMRQEEGAAPERIRFRYDDLIHAEGRAPTFRLRPGDVVVVE</sequence>
<proteinExistence type="predicted"/>
<feature type="domain" description="Polysaccharide export protein N-terminal" evidence="2">
    <location>
        <begin position="57"/>
        <end position="131"/>
    </location>
</feature>
<evidence type="ECO:0000256" key="1">
    <source>
        <dbReference type="SAM" id="MobiDB-lite"/>
    </source>
</evidence>
<organism evidence="4 5">
    <name type="scientific">Myxococcus xanthus</name>
    <dbReference type="NCBI Taxonomy" id="34"/>
    <lineage>
        <taxon>Bacteria</taxon>
        <taxon>Pseudomonadati</taxon>
        <taxon>Myxococcota</taxon>
        <taxon>Myxococcia</taxon>
        <taxon>Myxococcales</taxon>
        <taxon>Cystobacterineae</taxon>
        <taxon>Myxococcaceae</taxon>
        <taxon>Myxococcus</taxon>
    </lineage>
</organism>
<dbReference type="EMBL" id="JABFNT010000053">
    <property type="protein sequence ID" value="NOJ80244.1"/>
    <property type="molecule type" value="Genomic_DNA"/>
</dbReference>
<feature type="region of interest" description="Disordered" evidence="1">
    <location>
        <begin position="1"/>
        <end position="21"/>
    </location>
</feature>
<dbReference type="Pfam" id="PF02563">
    <property type="entry name" value="Poly_export"/>
    <property type="match status" value="1"/>
</dbReference>
<dbReference type="Proteomes" id="UP000533080">
    <property type="component" value="Unassembled WGS sequence"/>
</dbReference>
<dbReference type="Gene3D" id="3.10.560.10">
    <property type="entry name" value="Outer membrane lipoprotein wza domain like"/>
    <property type="match status" value="1"/>
</dbReference>
<feature type="domain" description="Soluble ligand binding" evidence="3">
    <location>
        <begin position="138"/>
        <end position="186"/>
    </location>
</feature>
<gene>
    <name evidence="4" type="ORF">HNV28_18185</name>
</gene>
<protein>
    <submittedName>
        <fullName evidence="4">Sugar ABC transporter substrate-binding protein</fullName>
    </submittedName>
</protein>
<dbReference type="GO" id="GO:0015159">
    <property type="term" value="F:polysaccharide transmembrane transporter activity"/>
    <property type="evidence" value="ECO:0007669"/>
    <property type="project" value="InterPro"/>
</dbReference>
<dbReference type="NCBIfam" id="NF041843">
    <property type="entry name" value="EpsY"/>
    <property type="match status" value="1"/>
</dbReference>
<evidence type="ECO:0000313" key="5">
    <source>
        <dbReference type="Proteomes" id="UP000533080"/>
    </source>
</evidence>
<comment type="caution">
    <text evidence="4">The sequence shown here is derived from an EMBL/GenBank/DDBJ whole genome shotgun (WGS) entry which is preliminary data.</text>
</comment>
<dbReference type="Gene3D" id="3.30.1950.10">
    <property type="entry name" value="wza like domain"/>
    <property type="match status" value="1"/>
</dbReference>
<evidence type="ECO:0000313" key="4">
    <source>
        <dbReference type="EMBL" id="NOJ80244.1"/>
    </source>
</evidence>
<dbReference type="InterPro" id="IPR003715">
    <property type="entry name" value="Poly_export_N"/>
</dbReference>
<dbReference type="InterPro" id="IPR019554">
    <property type="entry name" value="Soluble_ligand-bd"/>
</dbReference>